<dbReference type="AlphaFoldDB" id="A0AAW0L8M6"/>
<organism evidence="1 2">
    <name type="scientific">Quercus suber</name>
    <name type="common">Cork oak</name>
    <dbReference type="NCBI Taxonomy" id="58331"/>
    <lineage>
        <taxon>Eukaryota</taxon>
        <taxon>Viridiplantae</taxon>
        <taxon>Streptophyta</taxon>
        <taxon>Embryophyta</taxon>
        <taxon>Tracheophyta</taxon>
        <taxon>Spermatophyta</taxon>
        <taxon>Magnoliopsida</taxon>
        <taxon>eudicotyledons</taxon>
        <taxon>Gunneridae</taxon>
        <taxon>Pentapetalae</taxon>
        <taxon>rosids</taxon>
        <taxon>fabids</taxon>
        <taxon>Fagales</taxon>
        <taxon>Fagaceae</taxon>
        <taxon>Quercus</taxon>
    </lineage>
</organism>
<proteinExistence type="predicted"/>
<dbReference type="Proteomes" id="UP000237347">
    <property type="component" value="Unassembled WGS sequence"/>
</dbReference>
<dbReference type="EMBL" id="PKMF04000150">
    <property type="protein sequence ID" value="KAK7846756.1"/>
    <property type="molecule type" value="Genomic_DNA"/>
</dbReference>
<gene>
    <name evidence="1" type="ORF">CFP56_007433</name>
</gene>
<keyword evidence="2" id="KW-1185">Reference proteome</keyword>
<evidence type="ECO:0000313" key="2">
    <source>
        <dbReference type="Proteomes" id="UP000237347"/>
    </source>
</evidence>
<reference evidence="1 2" key="1">
    <citation type="journal article" date="2018" name="Sci. Data">
        <title>The draft genome sequence of cork oak.</title>
        <authorList>
            <person name="Ramos A.M."/>
            <person name="Usie A."/>
            <person name="Barbosa P."/>
            <person name="Barros P.M."/>
            <person name="Capote T."/>
            <person name="Chaves I."/>
            <person name="Simoes F."/>
            <person name="Abreu I."/>
            <person name="Carrasquinho I."/>
            <person name="Faro C."/>
            <person name="Guimaraes J.B."/>
            <person name="Mendonca D."/>
            <person name="Nobrega F."/>
            <person name="Rodrigues L."/>
            <person name="Saibo N.J.M."/>
            <person name="Varela M.C."/>
            <person name="Egas C."/>
            <person name="Matos J."/>
            <person name="Miguel C.M."/>
            <person name="Oliveira M.M."/>
            <person name="Ricardo C.P."/>
            <person name="Goncalves S."/>
        </authorList>
    </citation>
    <scope>NUCLEOTIDE SEQUENCE [LARGE SCALE GENOMIC DNA]</scope>
    <source>
        <strain evidence="2">cv. HL8</strain>
    </source>
</reference>
<accession>A0AAW0L8M6</accession>
<sequence length="64" mass="6755">MNSGSQLYLSNIVSSEFSSSKLTSDEESGCILSDLSSADYGEIAIGCPHFMEAKLGGVAHTRPK</sequence>
<protein>
    <submittedName>
        <fullName evidence="1">Uncharacterized protein</fullName>
    </submittedName>
</protein>
<evidence type="ECO:0000313" key="1">
    <source>
        <dbReference type="EMBL" id="KAK7846756.1"/>
    </source>
</evidence>
<comment type="caution">
    <text evidence="1">The sequence shown here is derived from an EMBL/GenBank/DDBJ whole genome shotgun (WGS) entry which is preliminary data.</text>
</comment>
<name>A0AAW0L8M6_QUESU</name>